<protein>
    <recommendedName>
        <fullName evidence="5">DASH complex subunit DAD2</fullName>
    </recommendedName>
    <alternativeName>
        <fullName evidence="17">Outer kinetochore protein DAD2</fullName>
    </alternativeName>
</protein>
<gene>
    <name evidence="19" type="ORF">B0A52_00286</name>
</gene>
<comment type="subcellular location">
    <subcellularLocation>
        <location evidence="3">Chromosome</location>
        <location evidence="3">Centromere</location>
        <location evidence="3">Kinetochore</location>
    </subcellularLocation>
    <subcellularLocation>
        <location evidence="2">Cytoplasm</location>
        <location evidence="2">Cytoskeleton</location>
        <location evidence="2">Spindle</location>
    </subcellularLocation>
    <subcellularLocation>
        <location evidence="1">Nucleus</location>
    </subcellularLocation>
</comment>
<evidence type="ECO:0000256" key="14">
    <source>
        <dbReference type="ARBA" id="ARBA00023242"/>
    </source>
</evidence>
<evidence type="ECO:0000313" key="20">
    <source>
        <dbReference type="Proteomes" id="UP000288859"/>
    </source>
</evidence>
<evidence type="ECO:0000256" key="17">
    <source>
        <dbReference type="ARBA" id="ARBA00030568"/>
    </source>
</evidence>
<evidence type="ECO:0000256" key="6">
    <source>
        <dbReference type="ARBA" id="ARBA00022454"/>
    </source>
</evidence>
<dbReference type="InterPro" id="IPR013963">
    <property type="entry name" value="DASH_Dad2"/>
</dbReference>
<evidence type="ECO:0000256" key="1">
    <source>
        <dbReference type="ARBA" id="ARBA00004123"/>
    </source>
</evidence>
<evidence type="ECO:0000256" key="9">
    <source>
        <dbReference type="ARBA" id="ARBA00022701"/>
    </source>
</evidence>
<feature type="compositionally biased region" description="Acidic residues" evidence="18">
    <location>
        <begin position="105"/>
        <end position="119"/>
    </location>
</feature>
<accession>A0A438NJM6</accession>
<comment type="similarity">
    <text evidence="4">Belongs to the DASH complex DAD2 family.</text>
</comment>
<dbReference type="OrthoDB" id="3230169at2759"/>
<organism evidence="19 20">
    <name type="scientific">Exophiala mesophila</name>
    <name type="common">Black yeast-like fungus</name>
    <dbReference type="NCBI Taxonomy" id="212818"/>
    <lineage>
        <taxon>Eukaryota</taxon>
        <taxon>Fungi</taxon>
        <taxon>Dikarya</taxon>
        <taxon>Ascomycota</taxon>
        <taxon>Pezizomycotina</taxon>
        <taxon>Eurotiomycetes</taxon>
        <taxon>Chaetothyriomycetidae</taxon>
        <taxon>Chaetothyriales</taxon>
        <taxon>Herpotrichiellaceae</taxon>
        <taxon>Exophiala</taxon>
    </lineage>
</organism>
<keyword evidence="15" id="KW-0131">Cell cycle</keyword>
<evidence type="ECO:0000256" key="12">
    <source>
        <dbReference type="ARBA" id="ARBA00022838"/>
    </source>
</evidence>
<keyword evidence="11" id="KW-0159">Chromosome partition</keyword>
<keyword evidence="12" id="KW-0995">Kinetochore</keyword>
<evidence type="ECO:0000256" key="13">
    <source>
        <dbReference type="ARBA" id="ARBA00023212"/>
    </source>
</evidence>
<keyword evidence="7" id="KW-0963">Cytoplasm</keyword>
<evidence type="ECO:0000256" key="8">
    <source>
        <dbReference type="ARBA" id="ARBA00022618"/>
    </source>
</evidence>
<keyword evidence="10" id="KW-0498">Mitosis</keyword>
<dbReference type="GO" id="GO:0051301">
    <property type="term" value="P:cell division"/>
    <property type="evidence" value="ECO:0007669"/>
    <property type="project" value="UniProtKB-KW"/>
</dbReference>
<feature type="compositionally biased region" description="Basic and acidic residues" evidence="18">
    <location>
        <begin position="120"/>
        <end position="134"/>
    </location>
</feature>
<evidence type="ECO:0000256" key="11">
    <source>
        <dbReference type="ARBA" id="ARBA00022829"/>
    </source>
</evidence>
<dbReference type="PANTHER" id="PTHR28036:SF1">
    <property type="entry name" value="DASH COMPLEX SUBUNIT DAD2"/>
    <property type="match status" value="1"/>
</dbReference>
<dbReference type="Proteomes" id="UP000288859">
    <property type="component" value="Unassembled WGS sequence"/>
</dbReference>
<keyword evidence="9" id="KW-0493">Microtubule</keyword>
<keyword evidence="14" id="KW-0539">Nucleus</keyword>
<feature type="compositionally biased region" description="Low complexity" evidence="18">
    <location>
        <begin position="10"/>
        <end position="28"/>
    </location>
</feature>
<reference evidence="19 20" key="1">
    <citation type="submission" date="2017-03" db="EMBL/GenBank/DDBJ databases">
        <title>Genomes of endolithic fungi from Antarctica.</title>
        <authorList>
            <person name="Coleine C."/>
            <person name="Masonjones S."/>
            <person name="Stajich J.E."/>
        </authorList>
    </citation>
    <scope>NUCLEOTIDE SEQUENCE [LARGE SCALE GENOMIC DNA]</scope>
    <source>
        <strain evidence="19 20">CCFEE 6314</strain>
    </source>
</reference>
<dbReference type="GO" id="GO:0005874">
    <property type="term" value="C:microtubule"/>
    <property type="evidence" value="ECO:0007669"/>
    <property type="project" value="UniProtKB-KW"/>
</dbReference>
<name>A0A438NJM6_EXOME</name>
<dbReference type="EMBL" id="NAJM01000001">
    <property type="protein sequence ID" value="RVX75929.1"/>
    <property type="molecule type" value="Genomic_DNA"/>
</dbReference>
<feature type="region of interest" description="Disordered" evidence="18">
    <location>
        <begin position="94"/>
        <end position="158"/>
    </location>
</feature>
<evidence type="ECO:0000256" key="10">
    <source>
        <dbReference type="ARBA" id="ARBA00022776"/>
    </source>
</evidence>
<keyword evidence="8" id="KW-0132">Cell division</keyword>
<evidence type="ECO:0000256" key="3">
    <source>
        <dbReference type="ARBA" id="ARBA00004629"/>
    </source>
</evidence>
<dbReference type="GO" id="GO:1990023">
    <property type="term" value="C:mitotic spindle midzone"/>
    <property type="evidence" value="ECO:0007669"/>
    <property type="project" value="TreeGrafter"/>
</dbReference>
<dbReference type="GO" id="GO:0008608">
    <property type="term" value="P:attachment of spindle microtubules to kinetochore"/>
    <property type="evidence" value="ECO:0007669"/>
    <property type="project" value="TreeGrafter"/>
</dbReference>
<evidence type="ECO:0000313" key="19">
    <source>
        <dbReference type="EMBL" id="RVX75929.1"/>
    </source>
</evidence>
<evidence type="ECO:0000256" key="5">
    <source>
        <dbReference type="ARBA" id="ARBA00020260"/>
    </source>
</evidence>
<dbReference type="GO" id="GO:0000278">
    <property type="term" value="P:mitotic cell cycle"/>
    <property type="evidence" value="ECO:0007669"/>
    <property type="project" value="InterPro"/>
</dbReference>
<feature type="region of interest" description="Disordered" evidence="18">
    <location>
        <begin position="1"/>
        <end position="35"/>
    </location>
</feature>
<dbReference type="GO" id="GO:0042729">
    <property type="term" value="C:DASH complex"/>
    <property type="evidence" value="ECO:0007669"/>
    <property type="project" value="InterPro"/>
</dbReference>
<dbReference type="GO" id="GO:0044732">
    <property type="term" value="C:mitotic spindle pole body"/>
    <property type="evidence" value="ECO:0007669"/>
    <property type="project" value="TreeGrafter"/>
</dbReference>
<keyword evidence="13" id="KW-0206">Cytoskeleton</keyword>
<evidence type="ECO:0000256" key="7">
    <source>
        <dbReference type="ARBA" id="ARBA00022490"/>
    </source>
</evidence>
<dbReference type="Pfam" id="PF08654">
    <property type="entry name" value="DASH_Dad2"/>
    <property type="match status" value="1"/>
</dbReference>
<evidence type="ECO:0000256" key="16">
    <source>
        <dbReference type="ARBA" id="ARBA00023328"/>
    </source>
</evidence>
<comment type="caution">
    <text evidence="19">The sequence shown here is derived from an EMBL/GenBank/DDBJ whole genome shotgun (WGS) entry which is preliminary data.</text>
</comment>
<dbReference type="VEuPathDB" id="FungiDB:PV10_01701"/>
<keyword evidence="16" id="KW-0137">Centromere</keyword>
<keyword evidence="6" id="KW-0158">Chromosome</keyword>
<dbReference type="PANTHER" id="PTHR28036">
    <property type="entry name" value="DASH COMPLEX SUBUNIT DAD2"/>
    <property type="match status" value="1"/>
</dbReference>
<proteinExistence type="inferred from homology"/>
<evidence type="ECO:0000256" key="4">
    <source>
        <dbReference type="ARBA" id="ARBA00005501"/>
    </source>
</evidence>
<sequence length="158" mass="16478">MSYGGPGARSSSASNPASSSSSTSASTSHLQARISQKRAELAHLQSLRDSSATLASQLSVLETKLSTLKDGAQSVALVLANWDNVLRAIGMAASQVPQPTATSDPEQEEEGPGDDDETIDQNKVKNKQSEKNTKDSNLPSLPVPLVRIPVQRPAGDGG</sequence>
<dbReference type="AlphaFoldDB" id="A0A438NJM6"/>
<evidence type="ECO:0000256" key="2">
    <source>
        <dbReference type="ARBA" id="ARBA00004186"/>
    </source>
</evidence>
<evidence type="ECO:0000256" key="18">
    <source>
        <dbReference type="SAM" id="MobiDB-lite"/>
    </source>
</evidence>
<evidence type="ECO:0000256" key="15">
    <source>
        <dbReference type="ARBA" id="ARBA00023306"/>
    </source>
</evidence>